<name>A0ABW3PHX0_9LACO</name>
<dbReference type="RefSeq" id="WP_121978469.1">
    <property type="nucleotide sequence ID" value="NZ_JBHTLH010000011.1"/>
</dbReference>
<dbReference type="InterPro" id="IPR000843">
    <property type="entry name" value="HTH_LacI"/>
</dbReference>
<evidence type="ECO:0000313" key="7">
    <source>
        <dbReference type="Proteomes" id="UP001597156"/>
    </source>
</evidence>
<evidence type="ECO:0000256" key="2">
    <source>
        <dbReference type="ARBA" id="ARBA00023125"/>
    </source>
</evidence>
<dbReference type="SMART" id="SM00354">
    <property type="entry name" value="HTH_LACI"/>
    <property type="match status" value="1"/>
</dbReference>
<dbReference type="InterPro" id="IPR025997">
    <property type="entry name" value="SBP_2_dom"/>
</dbReference>
<dbReference type="InterPro" id="IPR028082">
    <property type="entry name" value="Peripla_BP_I"/>
</dbReference>
<gene>
    <name evidence="6" type="ORF">ACFQ22_04695</name>
</gene>
<protein>
    <submittedName>
        <fullName evidence="6">LacI family DNA-binding transcriptional regulator</fullName>
    </submittedName>
</protein>
<keyword evidence="1" id="KW-0805">Transcription regulation</keyword>
<dbReference type="SUPFAM" id="SSF47413">
    <property type="entry name" value="lambda repressor-like DNA-binding domains"/>
    <property type="match status" value="1"/>
</dbReference>
<dbReference type="Pfam" id="PF00356">
    <property type="entry name" value="LacI"/>
    <property type="match status" value="1"/>
</dbReference>
<proteinExistence type="predicted"/>
<evidence type="ECO:0000256" key="1">
    <source>
        <dbReference type="ARBA" id="ARBA00023015"/>
    </source>
</evidence>
<organism evidence="6 7">
    <name type="scientific">Lentilactobacillus raoultii</name>
    <dbReference type="NCBI Taxonomy" id="1987503"/>
    <lineage>
        <taxon>Bacteria</taxon>
        <taxon>Bacillati</taxon>
        <taxon>Bacillota</taxon>
        <taxon>Bacilli</taxon>
        <taxon>Lactobacillales</taxon>
        <taxon>Lactobacillaceae</taxon>
        <taxon>Lentilactobacillus</taxon>
    </lineage>
</organism>
<sequence>MSNKGKKSANIKDVAALAGVSVATVSRYLNGELGRMSSKTAKTVQEAIEKLNYVPNSVARQMKTRSSKMIAVVVSNVDDYFSTELFKGISAILESRGYIGVLFDVDSDEQRERKLLRTIGSQMFDGLIMQPANGPQTIIEALRRPLPIVTVDREVDHSSWPQVIVNNYEIARSVSRHFRQLGYTHAIVLTSEIKKARTRQERYRGITAEFNHVDAIEISELAHNHQATYRRLVQLIQATAEKTLIFCLKERWLLEFVPQLVFDQLIDNQKVTATGFADTDYAHQLEPRLKLISQNPYLMGGSAAELMLNQLQDHPQPADRIVIPAKFK</sequence>
<dbReference type="PROSITE" id="PS50943">
    <property type="entry name" value="HTH_CROC1"/>
    <property type="match status" value="1"/>
</dbReference>
<dbReference type="Proteomes" id="UP001597156">
    <property type="component" value="Unassembled WGS sequence"/>
</dbReference>
<dbReference type="PANTHER" id="PTHR30146">
    <property type="entry name" value="LACI-RELATED TRANSCRIPTIONAL REPRESSOR"/>
    <property type="match status" value="1"/>
</dbReference>
<dbReference type="CDD" id="cd01392">
    <property type="entry name" value="HTH_LacI"/>
    <property type="match status" value="1"/>
</dbReference>
<dbReference type="PROSITE" id="PS00356">
    <property type="entry name" value="HTH_LACI_1"/>
    <property type="match status" value="1"/>
</dbReference>
<dbReference type="PRINTS" id="PR00036">
    <property type="entry name" value="HTHLACI"/>
</dbReference>
<reference evidence="7" key="1">
    <citation type="journal article" date="2019" name="Int. J. Syst. Evol. Microbiol.">
        <title>The Global Catalogue of Microorganisms (GCM) 10K type strain sequencing project: providing services to taxonomists for standard genome sequencing and annotation.</title>
        <authorList>
            <consortium name="The Broad Institute Genomics Platform"/>
            <consortium name="The Broad Institute Genome Sequencing Center for Infectious Disease"/>
            <person name="Wu L."/>
            <person name="Ma J."/>
        </authorList>
    </citation>
    <scope>NUCLEOTIDE SEQUENCE [LARGE SCALE GENOMIC DNA]</scope>
    <source>
        <strain evidence="7">CCUG 71848</strain>
    </source>
</reference>
<dbReference type="PROSITE" id="PS50932">
    <property type="entry name" value="HTH_LACI_2"/>
    <property type="match status" value="1"/>
</dbReference>
<feature type="domain" description="HTH lacI-type" evidence="4">
    <location>
        <begin position="9"/>
        <end position="64"/>
    </location>
</feature>
<evidence type="ECO:0000259" key="5">
    <source>
        <dbReference type="PROSITE" id="PS50943"/>
    </source>
</evidence>
<keyword evidence="7" id="KW-1185">Reference proteome</keyword>
<dbReference type="InterPro" id="IPR001387">
    <property type="entry name" value="Cro/C1-type_HTH"/>
</dbReference>
<keyword evidence="2 6" id="KW-0238">DNA-binding</keyword>
<keyword evidence="3" id="KW-0804">Transcription</keyword>
<comment type="caution">
    <text evidence="6">The sequence shown here is derived from an EMBL/GenBank/DDBJ whole genome shotgun (WGS) entry which is preliminary data.</text>
</comment>
<accession>A0ABW3PHX0</accession>
<feature type="domain" description="HTH cro/C1-type" evidence="5">
    <location>
        <begin position="12"/>
        <end position="54"/>
    </location>
</feature>
<dbReference type="Gene3D" id="1.10.260.40">
    <property type="entry name" value="lambda repressor-like DNA-binding domains"/>
    <property type="match status" value="1"/>
</dbReference>
<dbReference type="InterPro" id="IPR010982">
    <property type="entry name" value="Lambda_DNA-bd_dom_sf"/>
</dbReference>
<dbReference type="SUPFAM" id="SSF53822">
    <property type="entry name" value="Periplasmic binding protein-like I"/>
    <property type="match status" value="1"/>
</dbReference>
<dbReference type="EMBL" id="JBHTLH010000011">
    <property type="protein sequence ID" value="MFD1124661.1"/>
    <property type="molecule type" value="Genomic_DNA"/>
</dbReference>
<dbReference type="Gene3D" id="3.40.50.2300">
    <property type="match status" value="2"/>
</dbReference>
<evidence type="ECO:0000313" key="6">
    <source>
        <dbReference type="EMBL" id="MFD1124661.1"/>
    </source>
</evidence>
<evidence type="ECO:0000256" key="3">
    <source>
        <dbReference type="ARBA" id="ARBA00023163"/>
    </source>
</evidence>
<dbReference type="PANTHER" id="PTHR30146:SF109">
    <property type="entry name" value="HTH-TYPE TRANSCRIPTIONAL REGULATOR GALS"/>
    <property type="match status" value="1"/>
</dbReference>
<dbReference type="GO" id="GO:0003677">
    <property type="term" value="F:DNA binding"/>
    <property type="evidence" value="ECO:0007669"/>
    <property type="project" value="UniProtKB-KW"/>
</dbReference>
<evidence type="ECO:0000259" key="4">
    <source>
        <dbReference type="PROSITE" id="PS50932"/>
    </source>
</evidence>
<dbReference type="Pfam" id="PF13407">
    <property type="entry name" value="Peripla_BP_4"/>
    <property type="match status" value="1"/>
</dbReference>